<dbReference type="AlphaFoldDB" id="A0A3P3YJ58"/>
<reference evidence="1 2" key="1">
    <citation type="submission" date="2018-03" db="EMBL/GenBank/DDBJ databases">
        <authorList>
            <person name="Fogelqvist J."/>
        </authorList>
    </citation>
    <scope>NUCLEOTIDE SEQUENCE [LARGE SCALE GENOMIC DNA]</scope>
</reference>
<dbReference type="Proteomes" id="UP000290189">
    <property type="component" value="Unassembled WGS sequence"/>
</dbReference>
<evidence type="ECO:0000313" key="2">
    <source>
        <dbReference type="Proteomes" id="UP000290189"/>
    </source>
</evidence>
<gene>
    <name evidence="1" type="ORF">PLBR_LOCUS7457</name>
</gene>
<geneLocation type="mitochondrion" evidence="1"/>
<protein>
    <submittedName>
        <fullName evidence="1">Uncharacterized protein</fullName>
    </submittedName>
</protein>
<accession>A0A3P3YJ58</accession>
<sequence length="350" mass="39367">MIFWSLGVLNVLRQIRTTMRSRRPSACCCAAAKATDDVRRTWPAGVQGVGQRVGETVHGPSASWTMTLQQEAVEAQLRASDKFKKLATEQEGHDAIVEARYKVPGPINKNVFDRFRGLARAHGLPDEVAHREHVRTCFGKKPGQETARADHQDELDYMYSTWPDDERFTRPRLDMKEDPHLERDVLDLNDDDKFKVVESDIMVEAAGRRPSGRFCTTMTKVIAAYESRVKPGGLLPGEVALPGEDRNVDNDKHRFADRMFRFQTDLVTVDDNARPAQVALRKWRAHQIVEHRRAHAIRAIRCSALKARPGEPLVVGPLGRTVCKRAGAPVAGRIKQAFLRKPDRKVVAGL</sequence>
<organism evidence="1 2">
    <name type="scientific">Plasmodiophora brassicae</name>
    <name type="common">Clubroot disease agent</name>
    <dbReference type="NCBI Taxonomy" id="37360"/>
    <lineage>
        <taxon>Eukaryota</taxon>
        <taxon>Sar</taxon>
        <taxon>Rhizaria</taxon>
        <taxon>Endomyxa</taxon>
        <taxon>Phytomyxea</taxon>
        <taxon>Plasmodiophorida</taxon>
        <taxon>Plasmodiophoridae</taxon>
        <taxon>Plasmodiophora</taxon>
    </lineage>
</organism>
<keyword evidence="1" id="KW-0496">Mitochondrion</keyword>
<name>A0A3P3YJ58_PLABS</name>
<evidence type="ECO:0000313" key="1">
    <source>
        <dbReference type="EMBL" id="SPR00242.1"/>
    </source>
</evidence>
<proteinExistence type="predicted"/>
<dbReference type="EMBL" id="OVEO01000013">
    <property type="protein sequence ID" value="SPR00242.1"/>
    <property type="molecule type" value="Genomic_DNA"/>
</dbReference>